<evidence type="ECO:0000256" key="2">
    <source>
        <dbReference type="ARBA" id="ARBA00023157"/>
    </source>
</evidence>
<dbReference type="PANTHER" id="PTHR16423:SF10">
    <property type="entry name" value="CRKD-BINDING PROTEIN-RELATED"/>
    <property type="match status" value="1"/>
</dbReference>
<keyword evidence="1" id="KW-0732">Signal</keyword>
<dbReference type="EMBL" id="AK154301">
    <property type="protein sequence ID" value="BAE32500.1"/>
    <property type="molecule type" value="mRNA"/>
</dbReference>
<keyword evidence="2" id="KW-1015">Disulfide bond</keyword>
<protein>
    <recommendedName>
        <fullName evidence="5">Ig-like domain-containing protein</fullName>
    </recommendedName>
</protein>
<dbReference type="InterPro" id="IPR013783">
    <property type="entry name" value="Ig-like_fold"/>
</dbReference>
<reference evidence="6" key="3">
    <citation type="journal article" date="2000" name="Genome Res.">
        <title>RIKEN integrated sequence analysis (RISA) system--384-format sequencing pipeline with 384 multicapillary sequencer.</title>
        <authorList>
            <person name="Shibata K."/>
            <person name="Itoh M."/>
            <person name="Aizawa K."/>
            <person name="Nagaoka S."/>
            <person name="Sasaki N."/>
            <person name="Carninci P."/>
            <person name="Konno H."/>
            <person name="Akiyama J."/>
            <person name="Nishi K."/>
            <person name="Kitsunai T."/>
            <person name="Tashiro H."/>
            <person name="Itoh M."/>
            <person name="Sumi N."/>
            <person name="Ishii Y."/>
            <person name="Nakamura S."/>
            <person name="Hazama M."/>
            <person name="Nishine T."/>
            <person name="Harada A."/>
            <person name="Yamamoto R."/>
            <person name="Matsumoto H."/>
            <person name="Sakaguchi S."/>
            <person name="Ikegami T."/>
            <person name="Kashiwagi K."/>
            <person name="Fujiwake S."/>
            <person name="Inoue K."/>
            <person name="Togawa Y."/>
            <person name="Izawa M."/>
            <person name="Ohara E."/>
            <person name="Watahiki M."/>
            <person name="Yoneda Y."/>
            <person name="Ishikawa T."/>
            <person name="Ozawa K."/>
            <person name="Tanaka T."/>
            <person name="Matsuura S."/>
            <person name="Kawai J."/>
            <person name="Okazaki Y."/>
            <person name="Muramatsu M."/>
            <person name="Inoue Y."/>
            <person name="Kira A."/>
            <person name="Hayashizaki Y."/>
        </authorList>
    </citation>
    <scope>NUCLEOTIDE SEQUENCE</scope>
    <source>
        <strain evidence="6">NOD</strain>
    </source>
</reference>
<evidence type="ECO:0000256" key="3">
    <source>
        <dbReference type="ARBA" id="ARBA00023319"/>
    </source>
</evidence>
<dbReference type="InterPro" id="IPR003599">
    <property type="entry name" value="Ig_sub"/>
</dbReference>
<proteinExistence type="evidence at transcript level"/>
<feature type="transmembrane region" description="Helical" evidence="4">
    <location>
        <begin position="237"/>
        <end position="261"/>
    </location>
</feature>
<dbReference type="PANTHER" id="PTHR16423">
    <property type="entry name" value="TREM-LIKE TRANSCRIPT PROTEIN"/>
    <property type="match status" value="1"/>
</dbReference>
<dbReference type="PROSITE" id="PS50835">
    <property type="entry name" value="IG_LIKE"/>
    <property type="match status" value="1"/>
</dbReference>
<evidence type="ECO:0000259" key="5">
    <source>
        <dbReference type="PROSITE" id="PS50835"/>
    </source>
</evidence>
<evidence type="ECO:0000313" key="6">
    <source>
        <dbReference type="EMBL" id="BAE32500.1"/>
    </source>
</evidence>
<organism evidence="6">
    <name type="scientific">Mus musculus</name>
    <name type="common">Mouse</name>
    <dbReference type="NCBI Taxonomy" id="10090"/>
    <lineage>
        <taxon>Eukaryota</taxon>
        <taxon>Metazoa</taxon>
        <taxon>Chordata</taxon>
        <taxon>Craniata</taxon>
        <taxon>Vertebrata</taxon>
        <taxon>Euteleostomi</taxon>
        <taxon>Mammalia</taxon>
        <taxon>Eutheria</taxon>
        <taxon>Euarchontoglires</taxon>
        <taxon>Glires</taxon>
        <taxon>Rodentia</taxon>
        <taxon>Myomorpha</taxon>
        <taxon>Muroidea</taxon>
        <taxon>Muridae</taxon>
        <taxon>Murinae</taxon>
        <taxon>Mus</taxon>
        <taxon>Mus</taxon>
    </lineage>
</organism>
<dbReference type="SUPFAM" id="SSF48726">
    <property type="entry name" value="Immunoglobulin"/>
    <property type="match status" value="1"/>
</dbReference>
<reference evidence="6" key="5">
    <citation type="journal article" date="2002" name="Nature">
        <title>Analysis of the mouse transcriptome based on functional annotation of 60,770 full-length cDNAs.</title>
        <authorList>
            <consortium name="The FANTOM Consortium and the RIKEN Genome Exploration Research Group Phase I and II Team"/>
        </authorList>
    </citation>
    <scope>NUCLEOTIDE SEQUENCE</scope>
    <source>
        <strain evidence="6">NOD</strain>
    </source>
</reference>
<accession>Q3U4D2</accession>
<name>Q3U4D2_MOUSE</name>
<reference evidence="6" key="6">
    <citation type="submission" date="2004-03" db="EMBL/GenBank/DDBJ databases">
        <authorList>
            <person name="Arakawa T."/>
            <person name="Carninci P."/>
            <person name="Fukuda S."/>
            <person name="Hashizume W."/>
            <person name="Hayashida K."/>
            <person name="Hori F."/>
            <person name="Iida J."/>
            <person name="Imamura K."/>
            <person name="Imotani K."/>
            <person name="Itoh M."/>
            <person name="Kanagawa S."/>
            <person name="Kawai J."/>
            <person name="Kojima M."/>
            <person name="Konno H."/>
            <person name="Murata M."/>
            <person name="Nakamura M."/>
            <person name="Ninomiya N."/>
            <person name="Nishiyori H."/>
            <person name="Nomura K."/>
            <person name="Ohno M."/>
            <person name="Sakazume N."/>
            <person name="Sano H."/>
            <person name="Sasaki D."/>
            <person name="Shibata K."/>
            <person name="Shiraki T."/>
            <person name="Tagami M."/>
            <person name="Tagami Y."/>
            <person name="Waki K."/>
            <person name="Watahiki A."/>
            <person name="Muramatsu M."/>
            <person name="Hayashizaki Y."/>
        </authorList>
    </citation>
    <scope>NUCLEOTIDE SEQUENCE</scope>
    <source>
        <strain evidence="6">NOD</strain>
    </source>
</reference>
<feature type="domain" description="Ig-like" evidence="5">
    <location>
        <begin position="85"/>
        <end position="183"/>
    </location>
</feature>
<evidence type="ECO:0000256" key="4">
    <source>
        <dbReference type="SAM" id="Phobius"/>
    </source>
</evidence>
<reference evidence="6" key="4">
    <citation type="journal article" date="2001" name="Nature">
        <title>Functional annotation of a full-length mouse cDNA collection.</title>
        <authorList>
            <consortium name="The RIKEN Genome Exploration Research Group Phase II Team and the FANTOM Consortium"/>
        </authorList>
    </citation>
    <scope>NUCLEOTIDE SEQUENCE</scope>
    <source>
        <strain evidence="6">NOD</strain>
    </source>
</reference>
<keyword evidence="4" id="KW-0472">Membrane</keyword>
<keyword evidence="4" id="KW-0812">Transmembrane</keyword>
<feature type="non-terminal residue" evidence="6">
    <location>
        <position position="1"/>
    </location>
</feature>
<dbReference type="InterPro" id="IPR013106">
    <property type="entry name" value="Ig_V-set"/>
</dbReference>
<reference evidence="6" key="8">
    <citation type="journal article" date="2005" name="Science">
        <title>Antisense Transcription in the Mammalian Transcriptome.</title>
        <authorList>
            <consortium name="RIKEN Genome Exploration Research Group and Genome Science Group (Genome Network Project Core Group) and the FANTOM Consortium"/>
        </authorList>
    </citation>
    <scope>NUCLEOTIDE SEQUENCE</scope>
    <source>
        <strain evidence="6">NOD</strain>
    </source>
</reference>
<evidence type="ECO:0000256" key="1">
    <source>
        <dbReference type="ARBA" id="ARBA00022729"/>
    </source>
</evidence>
<dbReference type="InterPro" id="IPR007110">
    <property type="entry name" value="Ig-like_dom"/>
</dbReference>
<reference evidence="6" key="2">
    <citation type="journal article" date="2000" name="Genome Res.">
        <title>Normalization and subtraction of cap-trapper-selected cDNAs to prepare full-length cDNA libraries for rapid discovery of new genes.</title>
        <authorList>
            <person name="Carninci P."/>
            <person name="Shibata Y."/>
            <person name="Hayatsu N."/>
            <person name="Sugahara Y."/>
            <person name="Shibata K."/>
            <person name="Itoh M."/>
            <person name="Konno H."/>
            <person name="Okazaki Y."/>
            <person name="Muramatsu M."/>
            <person name="Hayashizaki Y."/>
        </authorList>
    </citation>
    <scope>NUCLEOTIDE SEQUENCE</scope>
    <source>
        <strain evidence="6">NOD</strain>
    </source>
</reference>
<dbReference type="InterPro" id="IPR036179">
    <property type="entry name" value="Ig-like_dom_sf"/>
</dbReference>
<reference evidence="6" key="1">
    <citation type="journal article" date="1999" name="Methods Enzymol.">
        <title>High-efficiency full-length cDNA cloning.</title>
        <authorList>
            <person name="Carninci P."/>
            <person name="Hayashizaki Y."/>
        </authorList>
    </citation>
    <scope>NUCLEOTIDE SEQUENCE</scope>
    <source>
        <strain evidence="6">NOD</strain>
    </source>
</reference>
<dbReference type="Pfam" id="PF07686">
    <property type="entry name" value="V-set"/>
    <property type="match status" value="1"/>
</dbReference>
<dbReference type="Gene3D" id="2.60.40.10">
    <property type="entry name" value="Immunoglobulins"/>
    <property type="match status" value="1"/>
</dbReference>
<dbReference type="InterPro" id="IPR052314">
    <property type="entry name" value="Immune_rcpt_domain"/>
</dbReference>
<keyword evidence="4" id="KW-1133">Transmembrane helix</keyword>
<reference evidence="6" key="7">
    <citation type="journal article" date="2005" name="Science">
        <title>The Transcriptional Landscape of the Mammalian Genome.</title>
        <authorList>
            <consortium name="The FANTOM Consortium"/>
            <consortium name="Riken Genome Exploration Research Group and Genome Science Group (Genome Network Project Core Group)"/>
        </authorList>
    </citation>
    <scope>NUCLEOTIDE SEQUENCE</scope>
    <source>
        <strain evidence="6">NOD</strain>
    </source>
</reference>
<keyword evidence="3" id="KW-0393">Immunoglobulin domain</keyword>
<dbReference type="SMART" id="SM00409">
    <property type="entry name" value="IG"/>
    <property type="match status" value="1"/>
</dbReference>
<sequence length="278" mass="30533">RPGLVSQEVRVSNSLYLVQSRGLDRTGFAQLLSCPQRSLPSSAAPAGLAVVAPESCQGWLSSLQSTPPFLLPILAQEDSVMAWEPTYLLSPVLLLLLASGSWTQNPVLLGVLEGDTISVTCWHDPLYNSDEKIWCKEIDNFCYPFVSKGVKEPRFSIQHTSRFNYFTLTMTKLKMSDSGNYYCGIATYTRIIYLRGIQLVVSKGRSSAPAIGTFPTLRAHTFRTTQDPISIAARGSVFSVIIPVVCGLLSKTLVFTVLFIVTQKSFGQQAMKAHNSNS</sequence>
<dbReference type="AlphaFoldDB" id="Q3U4D2"/>